<accession>A0A151XG32</accession>
<feature type="domain" description="Phorbol-ester/DAG-type" evidence="3">
    <location>
        <begin position="13"/>
        <end position="63"/>
    </location>
</feature>
<dbReference type="GO" id="GO:0004674">
    <property type="term" value="F:protein serine/threonine kinase activity"/>
    <property type="evidence" value="ECO:0007669"/>
    <property type="project" value="UniProtKB-KW"/>
</dbReference>
<dbReference type="InterPro" id="IPR020454">
    <property type="entry name" value="DAG/PE-bd"/>
</dbReference>
<dbReference type="PROSITE" id="PS50081">
    <property type="entry name" value="ZF_DAG_PE_2"/>
    <property type="match status" value="1"/>
</dbReference>
<dbReference type="Gene3D" id="3.30.60.20">
    <property type="match status" value="1"/>
</dbReference>
<dbReference type="GO" id="GO:0016020">
    <property type="term" value="C:membrane"/>
    <property type="evidence" value="ECO:0007669"/>
    <property type="project" value="UniProtKB-SubCell"/>
</dbReference>
<dbReference type="EMBL" id="KQ982174">
    <property type="protein sequence ID" value="KYQ59333.1"/>
    <property type="molecule type" value="Genomic_DNA"/>
</dbReference>
<sequence length="101" mass="11286">MASVSAETPASHGHSFSKKMFHKPTYCHSCTDMLWGLIQQGYICEVCNFVVHDRCLKAVVSPCSSIAASLIKVRQRIQTREKRLDGMLESSFVAFTCQSDI</sequence>
<keyword evidence="5" id="KW-1185">Reference proteome</keyword>
<keyword evidence="4" id="KW-0418">Kinase</keyword>
<dbReference type="Proteomes" id="UP000075809">
    <property type="component" value="Unassembled WGS sequence"/>
</dbReference>
<evidence type="ECO:0000256" key="1">
    <source>
        <dbReference type="ARBA" id="ARBA00022723"/>
    </source>
</evidence>
<keyword evidence="2" id="KW-0862">Zinc</keyword>
<name>A0A151XG32_9HYME</name>
<dbReference type="InterPro" id="IPR002219">
    <property type="entry name" value="PKC_DAG/PE"/>
</dbReference>
<dbReference type="GO" id="GO:0007200">
    <property type="term" value="P:phospholipase C-activating G protein-coupled receptor signaling pathway"/>
    <property type="evidence" value="ECO:0007669"/>
    <property type="project" value="TreeGrafter"/>
</dbReference>
<dbReference type="Pfam" id="PF00130">
    <property type="entry name" value="C1_1"/>
    <property type="match status" value="1"/>
</dbReference>
<dbReference type="PANTHER" id="PTHR22968">
    <property type="entry name" value="PROTEIN KINASE C, MU"/>
    <property type="match status" value="1"/>
</dbReference>
<evidence type="ECO:0000313" key="5">
    <source>
        <dbReference type="Proteomes" id="UP000075809"/>
    </source>
</evidence>
<proteinExistence type="predicted"/>
<reference evidence="4 5" key="1">
    <citation type="submission" date="2015-09" db="EMBL/GenBank/DDBJ databases">
        <title>Trachymyrmex zeteki WGS genome.</title>
        <authorList>
            <person name="Nygaard S."/>
            <person name="Hu H."/>
            <person name="Boomsma J."/>
            <person name="Zhang G."/>
        </authorList>
    </citation>
    <scope>NUCLEOTIDE SEQUENCE [LARGE SCALE GENOMIC DNA]</scope>
    <source>
        <strain evidence="4">Tzet28-1</strain>
        <tissue evidence="4">Whole body</tissue>
    </source>
</reference>
<dbReference type="GO" id="GO:0035556">
    <property type="term" value="P:intracellular signal transduction"/>
    <property type="evidence" value="ECO:0007669"/>
    <property type="project" value="TreeGrafter"/>
</dbReference>
<dbReference type="CDD" id="cd20803">
    <property type="entry name" value="C1_DGKtheta_typeV_rpt1"/>
    <property type="match status" value="1"/>
</dbReference>
<dbReference type="SMART" id="SM00109">
    <property type="entry name" value="C1"/>
    <property type="match status" value="1"/>
</dbReference>
<protein>
    <submittedName>
        <fullName evidence="4">Diacylglycerol kinase theta</fullName>
    </submittedName>
</protein>
<dbReference type="PANTHER" id="PTHR22968:SF14">
    <property type="entry name" value="PROTEIN KINASE C"/>
    <property type="match status" value="1"/>
</dbReference>
<dbReference type="GO" id="GO:0005829">
    <property type="term" value="C:cytosol"/>
    <property type="evidence" value="ECO:0007669"/>
    <property type="project" value="TreeGrafter"/>
</dbReference>
<gene>
    <name evidence="4" type="ORF">ALC60_01643</name>
</gene>
<dbReference type="PRINTS" id="PR00008">
    <property type="entry name" value="DAGPEDOMAIN"/>
</dbReference>
<dbReference type="GO" id="GO:0008270">
    <property type="term" value="F:zinc ion binding"/>
    <property type="evidence" value="ECO:0007669"/>
    <property type="project" value="UniProtKB-KW"/>
</dbReference>
<keyword evidence="1" id="KW-0479">Metal-binding</keyword>
<organism evidence="4 5">
    <name type="scientific">Mycetomoellerius zeteki</name>
    <dbReference type="NCBI Taxonomy" id="64791"/>
    <lineage>
        <taxon>Eukaryota</taxon>
        <taxon>Metazoa</taxon>
        <taxon>Ecdysozoa</taxon>
        <taxon>Arthropoda</taxon>
        <taxon>Hexapoda</taxon>
        <taxon>Insecta</taxon>
        <taxon>Pterygota</taxon>
        <taxon>Neoptera</taxon>
        <taxon>Endopterygota</taxon>
        <taxon>Hymenoptera</taxon>
        <taxon>Apocrita</taxon>
        <taxon>Aculeata</taxon>
        <taxon>Formicoidea</taxon>
        <taxon>Formicidae</taxon>
        <taxon>Myrmicinae</taxon>
        <taxon>Mycetomoellerius</taxon>
    </lineage>
</organism>
<dbReference type="InterPro" id="IPR046349">
    <property type="entry name" value="C1-like_sf"/>
</dbReference>
<dbReference type="FunFam" id="3.30.60.20:FF:000058">
    <property type="entry name" value="Diacylglycerol kinase"/>
    <property type="match status" value="1"/>
</dbReference>
<keyword evidence="4" id="KW-0808">Transferase</keyword>
<evidence type="ECO:0000256" key="2">
    <source>
        <dbReference type="ARBA" id="ARBA00022833"/>
    </source>
</evidence>
<dbReference type="AlphaFoldDB" id="A0A151XG32"/>
<evidence type="ECO:0000259" key="3">
    <source>
        <dbReference type="PROSITE" id="PS50081"/>
    </source>
</evidence>
<evidence type="ECO:0000313" key="4">
    <source>
        <dbReference type="EMBL" id="KYQ59333.1"/>
    </source>
</evidence>
<dbReference type="STRING" id="64791.A0A151XG32"/>
<dbReference type="SUPFAM" id="SSF57889">
    <property type="entry name" value="Cysteine-rich domain"/>
    <property type="match status" value="1"/>
</dbReference>
<dbReference type="PROSITE" id="PS00479">
    <property type="entry name" value="ZF_DAG_PE_1"/>
    <property type="match status" value="1"/>
</dbReference>